<dbReference type="AlphaFoldDB" id="T1FN54"/>
<dbReference type="HOGENOM" id="CLU_006533_9_1_1"/>
<dbReference type="eggNOG" id="KOG1234">
    <property type="taxonomic scope" value="Eukaryota"/>
</dbReference>
<dbReference type="PANTHER" id="PTHR43851:SF3">
    <property type="entry name" value="COENZYME Q8"/>
    <property type="match status" value="1"/>
</dbReference>
<reference evidence="9" key="3">
    <citation type="submission" date="2015-06" db="UniProtKB">
        <authorList>
            <consortium name="EnsemblMetazoa"/>
        </authorList>
    </citation>
    <scope>IDENTIFICATION</scope>
</reference>
<dbReference type="InterPro" id="IPR051409">
    <property type="entry name" value="Atypical_kinase_ADCK"/>
</dbReference>
<dbReference type="InterPro" id="IPR034646">
    <property type="entry name" value="ADCK3_dom"/>
</dbReference>
<evidence type="ECO:0000313" key="8">
    <source>
        <dbReference type="EMBL" id="ESO01555.1"/>
    </source>
</evidence>
<reference evidence="10" key="1">
    <citation type="submission" date="2012-12" db="EMBL/GenBank/DDBJ databases">
        <authorList>
            <person name="Hellsten U."/>
            <person name="Grimwood J."/>
            <person name="Chapman J.A."/>
            <person name="Shapiro H."/>
            <person name="Aerts A."/>
            <person name="Otillar R.P."/>
            <person name="Terry A.Y."/>
            <person name="Boore J.L."/>
            <person name="Simakov O."/>
            <person name="Marletaz F."/>
            <person name="Cho S.-J."/>
            <person name="Edsinger-Gonzales E."/>
            <person name="Havlak P."/>
            <person name="Kuo D.-H."/>
            <person name="Larsson T."/>
            <person name="Lv J."/>
            <person name="Arendt D."/>
            <person name="Savage R."/>
            <person name="Osoegawa K."/>
            <person name="de Jong P."/>
            <person name="Lindberg D.R."/>
            <person name="Seaver E.C."/>
            <person name="Weisblat D.A."/>
            <person name="Putnam N.H."/>
            <person name="Grigoriev I.V."/>
            <person name="Rokhsar D.S."/>
        </authorList>
    </citation>
    <scope>NUCLEOTIDE SEQUENCE</scope>
</reference>
<dbReference type="OrthoDB" id="201153at2759"/>
<dbReference type="SUPFAM" id="SSF56112">
    <property type="entry name" value="Protein kinase-like (PK-like)"/>
    <property type="match status" value="1"/>
</dbReference>
<evidence type="ECO:0000313" key="10">
    <source>
        <dbReference type="Proteomes" id="UP000015101"/>
    </source>
</evidence>
<feature type="region of interest" description="Disordered" evidence="6">
    <location>
        <begin position="128"/>
        <end position="178"/>
    </location>
</feature>
<evidence type="ECO:0000256" key="1">
    <source>
        <dbReference type="ARBA" id="ARBA00004749"/>
    </source>
</evidence>
<gene>
    <name evidence="9" type="primary">20210252</name>
    <name evidence="8" type="ORF">HELRODRAFT_185687</name>
</gene>
<dbReference type="Pfam" id="PF03109">
    <property type="entry name" value="ABC1"/>
    <property type="match status" value="1"/>
</dbReference>
<evidence type="ECO:0000313" key="9">
    <source>
        <dbReference type="EnsemblMetazoa" id="HelroP185687"/>
    </source>
</evidence>
<dbReference type="EnsemblMetazoa" id="HelroT185687">
    <property type="protein sequence ID" value="HelroP185687"/>
    <property type="gene ID" value="HelroG185687"/>
</dbReference>
<dbReference type="STRING" id="6412.T1FN54"/>
<keyword evidence="5" id="KW-0067">ATP-binding</keyword>
<evidence type="ECO:0000256" key="6">
    <source>
        <dbReference type="SAM" id="MobiDB-lite"/>
    </source>
</evidence>
<dbReference type="InterPro" id="IPR011009">
    <property type="entry name" value="Kinase-like_dom_sf"/>
</dbReference>
<dbReference type="KEGG" id="hro:HELRODRAFT_185687"/>
<evidence type="ECO:0000256" key="3">
    <source>
        <dbReference type="ARBA" id="ARBA00022679"/>
    </source>
</evidence>
<dbReference type="InterPro" id="IPR004147">
    <property type="entry name" value="ABC1_dom"/>
</dbReference>
<proteinExistence type="inferred from homology"/>
<sequence length="618" mass="69303">MSYLNDVAIVFRGLKKLGTTITEHRLRECSCWWNNSSLKPVSKNILERLEVAASDCFSRKTSIKSSSTISSNPNDHKTTHTATQFNRTDNKKTFFSNTDSSISSSNTSTAKFGDSTILKNITNNSDINSKRHFSTKTKDEKAKSIQASGGAGQKIKRSKPIADKFDAPDITKKSKESKVPGSRVGRIVSFGSLGAGLAIGTLSELALRGLGMKTGRQGGAILDSNPLLTEANAERIVNTLCRVRGAALKLGQMLSIQDNSLINPSLQKIFERVRQSADFMPMSQMEGVLIKELGPKWRENFLEFDTVPFAAASIGQVHRGVIKDGRPVAVKIQYPGVANSINSDINNLMSLLKVSQVLPEGLYANVALKVARKELSWECDYVREARASEKFRSLLEDDPIFYVPEVIWEVTTKEVLTTELVRGVSLDVLENQRQELRNQICEKLLELCLNEVFIYRFMQTDPNWSNFLYDEQTGRISLIDFGASREFDLKFTDPYIQLIESASRGDRDAVLEMSRKMKFLTGFESKVMENAHVDAVMILGEAFSKDDPFDFGAQSTARRIHELIPVMLKHRLTPPPEETYSLHRKMAGCFLLCSKLKAKTVCRKMFLDVYKKYAELHD</sequence>
<dbReference type="GO" id="GO:0006744">
    <property type="term" value="P:ubiquinone biosynthetic process"/>
    <property type="evidence" value="ECO:0000318"/>
    <property type="project" value="GO_Central"/>
</dbReference>
<keyword evidence="3" id="KW-0808">Transferase</keyword>
<dbReference type="PANTHER" id="PTHR43851">
    <property type="match status" value="1"/>
</dbReference>
<feature type="compositionally biased region" description="Basic and acidic residues" evidence="6">
    <location>
        <begin position="160"/>
        <end position="178"/>
    </location>
</feature>
<dbReference type="OMA" id="CEYWERR"/>
<dbReference type="CTD" id="20210252"/>
<dbReference type="GO" id="GO:0005524">
    <property type="term" value="F:ATP binding"/>
    <property type="evidence" value="ECO:0007669"/>
    <property type="project" value="UniProtKB-KW"/>
</dbReference>
<evidence type="ECO:0000256" key="4">
    <source>
        <dbReference type="ARBA" id="ARBA00022741"/>
    </source>
</evidence>
<dbReference type="EMBL" id="AMQM01004932">
    <property type="status" value="NOT_ANNOTATED_CDS"/>
    <property type="molecule type" value="Genomic_DNA"/>
</dbReference>
<dbReference type="EMBL" id="KB096743">
    <property type="protein sequence ID" value="ESO01555.1"/>
    <property type="molecule type" value="Genomic_DNA"/>
</dbReference>
<dbReference type="RefSeq" id="XP_009020209.1">
    <property type="nucleotide sequence ID" value="XM_009021961.1"/>
</dbReference>
<accession>T1FN54</accession>
<keyword evidence="10" id="KW-1185">Reference proteome</keyword>
<dbReference type="Proteomes" id="UP000015101">
    <property type="component" value="Unassembled WGS sequence"/>
</dbReference>
<evidence type="ECO:0000256" key="5">
    <source>
        <dbReference type="ARBA" id="ARBA00022840"/>
    </source>
</evidence>
<dbReference type="GO" id="GO:0016740">
    <property type="term" value="F:transferase activity"/>
    <property type="evidence" value="ECO:0007669"/>
    <property type="project" value="UniProtKB-KW"/>
</dbReference>
<comment type="pathway">
    <text evidence="1">Cofactor biosynthesis; ubiquinone biosynthesis.</text>
</comment>
<feature type="domain" description="ABC1 atypical kinase-like" evidence="7">
    <location>
        <begin position="273"/>
        <end position="513"/>
    </location>
</feature>
<organism evidence="9 10">
    <name type="scientific">Helobdella robusta</name>
    <name type="common">Californian leech</name>
    <dbReference type="NCBI Taxonomy" id="6412"/>
    <lineage>
        <taxon>Eukaryota</taxon>
        <taxon>Metazoa</taxon>
        <taxon>Spiralia</taxon>
        <taxon>Lophotrochozoa</taxon>
        <taxon>Annelida</taxon>
        <taxon>Clitellata</taxon>
        <taxon>Hirudinea</taxon>
        <taxon>Rhynchobdellida</taxon>
        <taxon>Glossiphoniidae</taxon>
        <taxon>Helobdella</taxon>
    </lineage>
</organism>
<evidence type="ECO:0000256" key="2">
    <source>
        <dbReference type="ARBA" id="ARBA00009670"/>
    </source>
</evidence>
<dbReference type="GeneID" id="20210252"/>
<comment type="similarity">
    <text evidence="2">Belongs to the protein kinase superfamily. ADCK protein kinase family.</text>
</comment>
<dbReference type="CDD" id="cd13970">
    <property type="entry name" value="ABC1_ADCK3"/>
    <property type="match status" value="1"/>
</dbReference>
<name>T1FN54_HELRO</name>
<evidence type="ECO:0000259" key="7">
    <source>
        <dbReference type="Pfam" id="PF03109"/>
    </source>
</evidence>
<dbReference type="InParanoid" id="T1FN54"/>
<keyword evidence="4" id="KW-0547">Nucleotide-binding</keyword>
<protein>
    <recommendedName>
        <fullName evidence="7">ABC1 atypical kinase-like domain-containing protein</fullName>
    </recommendedName>
</protein>
<reference evidence="8 10" key="2">
    <citation type="journal article" date="2013" name="Nature">
        <title>Insights into bilaterian evolution from three spiralian genomes.</title>
        <authorList>
            <person name="Simakov O."/>
            <person name="Marletaz F."/>
            <person name="Cho S.J."/>
            <person name="Edsinger-Gonzales E."/>
            <person name="Havlak P."/>
            <person name="Hellsten U."/>
            <person name="Kuo D.H."/>
            <person name="Larsson T."/>
            <person name="Lv J."/>
            <person name="Arendt D."/>
            <person name="Savage R."/>
            <person name="Osoegawa K."/>
            <person name="de Jong P."/>
            <person name="Grimwood J."/>
            <person name="Chapman J.A."/>
            <person name="Shapiro H."/>
            <person name="Aerts A."/>
            <person name="Otillar R.P."/>
            <person name="Terry A.Y."/>
            <person name="Boore J.L."/>
            <person name="Grigoriev I.V."/>
            <person name="Lindberg D.R."/>
            <person name="Seaver E.C."/>
            <person name="Weisblat D.A."/>
            <person name="Putnam N.H."/>
            <person name="Rokhsar D.S."/>
        </authorList>
    </citation>
    <scope>NUCLEOTIDE SEQUENCE</scope>
</reference>
<dbReference type="FunCoup" id="T1FN54">
    <property type="interactions" value="923"/>
</dbReference>